<dbReference type="SUPFAM" id="SSF53098">
    <property type="entry name" value="Ribonuclease H-like"/>
    <property type="match status" value="1"/>
</dbReference>
<evidence type="ECO:0000256" key="4">
    <source>
        <dbReference type="ARBA" id="ARBA00022759"/>
    </source>
</evidence>
<dbReference type="AlphaFoldDB" id="A0A8C4T2C0"/>
<dbReference type="Ensembl" id="ENSECRT00000025862.1">
    <property type="protein sequence ID" value="ENSECRP00000025321.1"/>
    <property type="gene ID" value="ENSECRG00000017125.1"/>
</dbReference>
<reference evidence="8" key="2">
    <citation type="submission" date="2025-08" db="UniProtKB">
        <authorList>
            <consortium name="Ensembl"/>
        </authorList>
    </citation>
    <scope>IDENTIFICATION</scope>
</reference>
<evidence type="ECO:0000256" key="5">
    <source>
        <dbReference type="ARBA" id="ARBA00022801"/>
    </source>
</evidence>
<keyword evidence="3" id="KW-0540">Nuclease</keyword>
<keyword evidence="4" id="KW-0255">Endonuclease</keyword>
<dbReference type="GO" id="GO:0035613">
    <property type="term" value="F:RNA stem-loop binding"/>
    <property type="evidence" value="ECO:0007669"/>
    <property type="project" value="TreeGrafter"/>
</dbReference>
<evidence type="ECO:0000256" key="2">
    <source>
        <dbReference type="ARBA" id="ARBA00022695"/>
    </source>
</evidence>
<dbReference type="GO" id="GO:0003964">
    <property type="term" value="F:RNA-directed DNA polymerase activity"/>
    <property type="evidence" value="ECO:0007669"/>
    <property type="project" value="UniProtKB-KW"/>
</dbReference>
<feature type="domain" description="RNase H type-1" evidence="7">
    <location>
        <begin position="1"/>
        <end position="93"/>
    </location>
</feature>
<evidence type="ECO:0000256" key="1">
    <source>
        <dbReference type="ARBA" id="ARBA00022679"/>
    </source>
</evidence>
<sequence>MILQQEKLSPCHIYTDSWSVANGLGVWMPTWKKNKWAIKGRDVWGREMWEQIWEIAANNPNITVSHVDAHTKGTDAEALFNAVADAQTKTATVTIMEHGTDMAKWAHERGGHLGAAATVKWAAERGVALTIDKAREVGLNCETCQHQQKLPVLQPVMGHINRGREPGQIWQIDFIGPMPRSKGIQTRNYPLGAMRGQQA</sequence>
<reference evidence="8" key="1">
    <citation type="submission" date="2021-06" db="EMBL/GenBank/DDBJ databases">
        <authorList>
            <consortium name="Wellcome Sanger Institute Data Sharing"/>
        </authorList>
    </citation>
    <scope>NUCLEOTIDE SEQUENCE [LARGE SCALE GENOMIC DNA]</scope>
</reference>
<reference evidence="8" key="3">
    <citation type="submission" date="2025-09" db="UniProtKB">
        <authorList>
            <consortium name="Ensembl"/>
        </authorList>
    </citation>
    <scope>IDENTIFICATION</scope>
</reference>
<dbReference type="InterPro" id="IPR012337">
    <property type="entry name" value="RNaseH-like_sf"/>
</dbReference>
<evidence type="ECO:0000313" key="9">
    <source>
        <dbReference type="Proteomes" id="UP000694620"/>
    </source>
</evidence>
<dbReference type="Gene3D" id="3.30.420.10">
    <property type="entry name" value="Ribonuclease H-like superfamily/Ribonuclease H"/>
    <property type="match status" value="1"/>
</dbReference>
<dbReference type="Proteomes" id="UP000694620">
    <property type="component" value="Chromosome 8"/>
</dbReference>
<keyword evidence="9" id="KW-1185">Reference proteome</keyword>
<accession>A0A8C4T2C0</accession>
<dbReference type="InterPro" id="IPR002156">
    <property type="entry name" value="RNaseH_domain"/>
</dbReference>
<dbReference type="GeneTree" id="ENSGT00990000205087"/>
<keyword evidence="6" id="KW-0695">RNA-directed DNA polymerase</keyword>
<keyword evidence="1" id="KW-0808">Transferase</keyword>
<organism evidence="8 9">
    <name type="scientific">Erpetoichthys calabaricus</name>
    <name type="common">Rope fish</name>
    <name type="synonym">Calamoichthys calabaricus</name>
    <dbReference type="NCBI Taxonomy" id="27687"/>
    <lineage>
        <taxon>Eukaryota</taxon>
        <taxon>Metazoa</taxon>
        <taxon>Chordata</taxon>
        <taxon>Craniata</taxon>
        <taxon>Vertebrata</taxon>
        <taxon>Euteleostomi</taxon>
        <taxon>Actinopterygii</taxon>
        <taxon>Polypteriformes</taxon>
        <taxon>Polypteridae</taxon>
        <taxon>Erpetoichthys</taxon>
    </lineage>
</organism>
<proteinExistence type="predicted"/>
<dbReference type="PROSITE" id="PS50879">
    <property type="entry name" value="RNASE_H_1"/>
    <property type="match status" value="1"/>
</dbReference>
<evidence type="ECO:0000256" key="3">
    <source>
        <dbReference type="ARBA" id="ARBA00022722"/>
    </source>
</evidence>
<dbReference type="PANTHER" id="PTHR41694">
    <property type="entry name" value="ENDOGENOUS RETROVIRUS GROUP K MEMBER POL PROTEIN"/>
    <property type="match status" value="1"/>
</dbReference>
<keyword evidence="5" id="KW-0378">Hydrolase</keyword>
<name>A0A8C4T2C0_ERPCA</name>
<protein>
    <recommendedName>
        <fullName evidence="7">RNase H type-1 domain-containing protein</fullName>
    </recommendedName>
</protein>
<dbReference type="InterPro" id="IPR036397">
    <property type="entry name" value="RNaseH_sf"/>
</dbReference>
<dbReference type="Pfam" id="PF00075">
    <property type="entry name" value="RNase_H"/>
    <property type="match status" value="1"/>
</dbReference>
<evidence type="ECO:0000313" key="8">
    <source>
        <dbReference type="Ensembl" id="ENSECRP00000025321.1"/>
    </source>
</evidence>
<keyword evidence="2" id="KW-0548">Nucleotidyltransferase</keyword>
<evidence type="ECO:0000259" key="7">
    <source>
        <dbReference type="PROSITE" id="PS50879"/>
    </source>
</evidence>
<dbReference type="GO" id="GO:0004523">
    <property type="term" value="F:RNA-DNA hybrid ribonuclease activity"/>
    <property type="evidence" value="ECO:0007669"/>
    <property type="project" value="InterPro"/>
</dbReference>
<dbReference type="PANTHER" id="PTHR41694:SF3">
    <property type="entry name" value="RNA-DIRECTED DNA POLYMERASE-RELATED"/>
    <property type="match status" value="1"/>
</dbReference>
<evidence type="ECO:0000256" key="6">
    <source>
        <dbReference type="ARBA" id="ARBA00022918"/>
    </source>
</evidence>